<dbReference type="Proteomes" id="UP000320386">
    <property type="component" value="Chromosome"/>
</dbReference>
<dbReference type="EMBL" id="CP036280">
    <property type="protein sequence ID" value="QDU72179.1"/>
    <property type="molecule type" value="Genomic_DNA"/>
</dbReference>
<dbReference type="KEGG" id="mcad:Pan265_20420"/>
<dbReference type="RefSeq" id="WP_145446354.1">
    <property type="nucleotide sequence ID" value="NZ_CP036280.1"/>
</dbReference>
<reference evidence="2 3" key="1">
    <citation type="submission" date="2019-02" db="EMBL/GenBank/DDBJ databases">
        <title>Deep-cultivation of Planctomycetes and their phenomic and genomic characterization uncovers novel biology.</title>
        <authorList>
            <person name="Wiegand S."/>
            <person name="Jogler M."/>
            <person name="Boedeker C."/>
            <person name="Pinto D."/>
            <person name="Vollmers J."/>
            <person name="Rivas-Marin E."/>
            <person name="Kohn T."/>
            <person name="Peeters S.H."/>
            <person name="Heuer A."/>
            <person name="Rast P."/>
            <person name="Oberbeckmann S."/>
            <person name="Bunk B."/>
            <person name="Jeske O."/>
            <person name="Meyerdierks A."/>
            <person name="Storesund J.E."/>
            <person name="Kallscheuer N."/>
            <person name="Luecker S."/>
            <person name="Lage O.M."/>
            <person name="Pohl T."/>
            <person name="Merkel B.J."/>
            <person name="Hornburger P."/>
            <person name="Mueller R.-W."/>
            <person name="Bruemmer F."/>
            <person name="Labrenz M."/>
            <person name="Spormann A.M."/>
            <person name="Op den Camp H."/>
            <person name="Overmann J."/>
            <person name="Amann R."/>
            <person name="Jetten M.S.M."/>
            <person name="Mascher T."/>
            <person name="Medema M.H."/>
            <person name="Devos D.P."/>
            <person name="Kaster A.-K."/>
            <person name="Ovreas L."/>
            <person name="Rohde M."/>
            <person name="Galperin M.Y."/>
            <person name="Jogler C."/>
        </authorList>
    </citation>
    <scope>NUCLEOTIDE SEQUENCE [LARGE SCALE GENOMIC DNA]</scope>
    <source>
        <strain evidence="2 3">Pan265</strain>
    </source>
</reference>
<dbReference type="AlphaFoldDB" id="A0A518BYY3"/>
<sequence>MTTSESQNLLRMLEPAVRPGQAQGPSSAAKPAFEQQPFDQLLAQATTDTDPTEPATENASPAARMLNALDNVENASVRRLLEQPANKA</sequence>
<evidence type="ECO:0000313" key="2">
    <source>
        <dbReference type="EMBL" id="QDU72179.1"/>
    </source>
</evidence>
<evidence type="ECO:0000256" key="1">
    <source>
        <dbReference type="SAM" id="MobiDB-lite"/>
    </source>
</evidence>
<name>A0A518BYY3_9BACT</name>
<gene>
    <name evidence="2" type="ORF">Pan265_20420</name>
</gene>
<organism evidence="2 3">
    <name type="scientific">Mucisphaera calidilacus</name>
    <dbReference type="NCBI Taxonomy" id="2527982"/>
    <lineage>
        <taxon>Bacteria</taxon>
        <taxon>Pseudomonadati</taxon>
        <taxon>Planctomycetota</taxon>
        <taxon>Phycisphaerae</taxon>
        <taxon>Phycisphaerales</taxon>
        <taxon>Phycisphaeraceae</taxon>
        <taxon>Mucisphaera</taxon>
    </lineage>
</organism>
<evidence type="ECO:0000313" key="3">
    <source>
        <dbReference type="Proteomes" id="UP000320386"/>
    </source>
</evidence>
<proteinExistence type="predicted"/>
<feature type="region of interest" description="Disordered" evidence="1">
    <location>
        <begin position="1"/>
        <end position="61"/>
    </location>
</feature>
<keyword evidence="3" id="KW-1185">Reference proteome</keyword>
<protein>
    <submittedName>
        <fullName evidence="2">Uncharacterized protein</fullName>
    </submittedName>
</protein>
<feature type="compositionally biased region" description="Low complexity" evidence="1">
    <location>
        <begin position="45"/>
        <end position="57"/>
    </location>
</feature>
<accession>A0A518BYY3</accession>